<dbReference type="InterPro" id="IPR036322">
    <property type="entry name" value="WD40_repeat_dom_sf"/>
</dbReference>
<keyword evidence="3" id="KW-0677">Repeat</keyword>
<reference evidence="7 8" key="1">
    <citation type="journal article" date="2015" name="Genome Biol. Evol.">
        <title>Phylogenomic analyses indicate that early fungi evolved digesting cell walls of algal ancestors of land plants.</title>
        <authorList>
            <person name="Chang Y."/>
            <person name="Wang S."/>
            <person name="Sekimoto S."/>
            <person name="Aerts A.L."/>
            <person name="Choi C."/>
            <person name="Clum A."/>
            <person name="LaButti K.M."/>
            <person name="Lindquist E.A."/>
            <person name="Yee Ngan C."/>
            <person name="Ohm R.A."/>
            <person name="Salamov A.A."/>
            <person name="Grigoriev I.V."/>
            <person name="Spatafora J.W."/>
            <person name="Berbee M.L."/>
        </authorList>
    </citation>
    <scope>NUCLEOTIDE SEQUENCE [LARGE SCALE GENOMIC DNA]</scope>
    <source>
        <strain evidence="7 8">NRRL 1564</strain>
    </source>
</reference>
<sequence length="368" mass="39802">MAEHKRKASLSASSTEEDDHRHITGHAPGTAVALVKRPKTNGGQDGDSTAIVQTGPKRTSGLQAPIMHLTGHTGEVTTCRFSDSGEHLASGSADKQVFLWNTYGDCENYGVLQGHKGCVLELQWMPGSERLITASADNTAIMWDVVTGERLKRVKQHTASVNACCPLNKGAGDDNMFVSASDDGMAFVWDARERHPVAEIEHGLPLTSVAAALSGNVIYTGSLDNSITGWDVRTLSAIQTLRGHSNTVMGLSVSPKTGNYLVSTSLDNTVRFWDLRPYCKLPNRCEKVFSGAPHGFEMSFIRPSIDKDETMVGSGSSDRSMTIWGLRSGEIKYKLPGHKGTVTQVDFHPKEPIVLSGSNDKSMFLGEL</sequence>
<dbReference type="PROSITE" id="PS00678">
    <property type="entry name" value="WD_REPEATS_1"/>
    <property type="match status" value="3"/>
</dbReference>
<dbReference type="CDD" id="cd00200">
    <property type="entry name" value="WD40"/>
    <property type="match status" value="1"/>
</dbReference>
<feature type="repeat" description="WD" evidence="5">
    <location>
        <begin position="199"/>
        <end position="240"/>
    </location>
</feature>
<proteinExistence type="predicted"/>
<dbReference type="PANTHER" id="PTHR44006:SF1">
    <property type="entry name" value="U5 SMALL NUCLEAR RIBONUCLEOPROTEIN 40 KDA PROTEIN"/>
    <property type="match status" value="1"/>
</dbReference>
<evidence type="ECO:0000256" key="3">
    <source>
        <dbReference type="ARBA" id="ARBA00022737"/>
    </source>
</evidence>
<dbReference type="InterPro" id="IPR020472">
    <property type="entry name" value="WD40_PAC1"/>
</dbReference>
<feature type="repeat" description="WD" evidence="5">
    <location>
        <begin position="335"/>
        <end position="368"/>
    </location>
</feature>
<dbReference type="GO" id="GO:0006397">
    <property type="term" value="P:mRNA processing"/>
    <property type="evidence" value="ECO:0007669"/>
    <property type="project" value="UniProtKB-KW"/>
</dbReference>
<dbReference type="GO" id="GO:0003723">
    <property type="term" value="F:RNA binding"/>
    <property type="evidence" value="ECO:0007669"/>
    <property type="project" value="TreeGrafter"/>
</dbReference>
<dbReference type="SUPFAM" id="SSF50978">
    <property type="entry name" value="WD40 repeat-like"/>
    <property type="match status" value="1"/>
</dbReference>
<evidence type="ECO:0000256" key="2">
    <source>
        <dbReference type="ARBA" id="ARBA00022664"/>
    </source>
</evidence>
<feature type="compositionally biased region" description="Polar residues" evidence="6">
    <location>
        <begin position="46"/>
        <end position="62"/>
    </location>
</feature>
<dbReference type="OrthoDB" id="1068471at2759"/>
<feature type="region of interest" description="Disordered" evidence="6">
    <location>
        <begin position="1"/>
        <end position="24"/>
    </location>
</feature>
<dbReference type="InterPro" id="IPR052234">
    <property type="entry name" value="U5_snRNP_Component"/>
</dbReference>
<evidence type="ECO:0000313" key="7">
    <source>
        <dbReference type="EMBL" id="PIA13803.1"/>
    </source>
</evidence>
<dbReference type="SMART" id="SM00320">
    <property type="entry name" value="WD40"/>
    <property type="match status" value="7"/>
</dbReference>
<dbReference type="InterPro" id="IPR001680">
    <property type="entry name" value="WD40_rpt"/>
</dbReference>
<evidence type="ECO:0000256" key="6">
    <source>
        <dbReference type="SAM" id="MobiDB-lite"/>
    </source>
</evidence>
<evidence type="ECO:0000256" key="5">
    <source>
        <dbReference type="PROSITE-ProRule" id="PRU00221"/>
    </source>
</evidence>
<keyword evidence="4" id="KW-0508">mRNA splicing</keyword>
<dbReference type="Proteomes" id="UP000242474">
    <property type="component" value="Unassembled WGS sequence"/>
</dbReference>
<dbReference type="InterPro" id="IPR019775">
    <property type="entry name" value="WD40_repeat_CS"/>
</dbReference>
<dbReference type="GO" id="GO:0008380">
    <property type="term" value="P:RNA splicing"/>
    <property type="evidence" value="ECO:0007669"/>
    <property type="project" value="UniProtKB-KW"/>
</dbReference>
<feature type="repeat" description="WD" evidence="5">
    <location>
        <begin position="241"/>
        <end position="276"/>
    </location>
</feature>
<evidence type="ECO:0000256" key="4">
    <source>
        <dbReference type="ARBA" id="ARBA00023187"/>
    </source>
</evidence>
<evidence type="ECO:0000256" key="1">
    <source>
        <dbReference type="ARBA" id="ARBA00022574"/>
    </source>
</evidence>
<dbReference type="EMBL" id="KZ303527">
    <property type="protein sequence ID" value="PIA13803.1"/>
    <property type="molecule type" value="Genomic_DNA"/>
</dbReference>
<dbReference type="AlphaFoldDB" id="A0A2G5B426"/>
<dbReference type="STRING" id="763665.A0A2G5B426"/>
<evidence type="ECO:0000313" key="8">
    <source>
        <dbReference type="Proteomes" id="UP000242474"/>
    </source>
</evidence>
<keyword evidence="2" id="KW-0507">mRNA processing</keyword>
<dbReference type="Pfam" id="PF00400">
    <property type="entry name" value="WD40"/>
    <property type="match status" value="6"/>
</dbReference>
<dbReference type="PRINTS" id="PR00320">
    <property type="entry name" value="GPROTEINBRPT"/>
</dbReference>
<feature type="region of interest" description="Disordered" evidence="6">
    <location>
        <begin position="37"/>
        <end position="62"/>
    </location>
</feature>
<keyword evidence="1 5" id="KW-0853">WD repeat</keyword>
<dbReference type="Gene3D" id="2.130.10.10">
    <property type="entry name" value="YVTN repeat-like/Quinoprotein amine dehydrogenase"/>
    <property type="match status" value="1"/>
</dbReference>
<accession>A0A2G5B426</accession>
<keyword evidence="8" id="KW-1185">Reference proteome</keyword>
<dbReference type="PROSITE" id="PS50294">
    <property type="entry name" value="WD_REPEATS_REGION"/>
    <property type="match status" value="4"/>
</dbReference>
<dbReference type="PROSITE" id="PS50082">
    <property type="entry name" value="WD_REPEATS_2"/>
    <property type="match status" value="5"/>
</dbReference>
<feature type="repeat" description="WD" evidence="5">
    <location>
        <begin position="112"/>
        <end position="153"/>
    </location>
</feature>
<name>A0A2G5B426_COERN</name>
<dbReference type="PANTHER" id="PTHR44006">
    <property type="entry name" value="U5 SMALL NUCLEAR RIBONUCLEOPROTEIN 40 KDA PROTEIN"/>
    <property type="match status" value="1"/>
</dbReference>
<dbReference type="InterPro" id="IPR015943">
    <property type="entry name" value="WD40/YVTN_repeat-like_dom_sf"/>
</dbReference>
<protein>
    <submittedName>
        <fullName evidence="7">WD40 repeat-like protein</fullName>
    </submittedName>
</protein>
<feature type="repeat" description="WD" evidence="5">
    <location>
        <begin position="69"/>
        <end position="101"/>
    </location>
</feature>
<dbReference type="GO" id="GO:0071013">
    <property type="term" value="C:catalytic step 2 spliceosome"/>
    <property type="evidence" value="ECO:0007669"/>
    <property type="project" value="TreeGrafter"/>
</dbReference>
<organism evidence="7 8">
    <name type="scientific">Coemansia reversa (strain ATCC 12441 / NRRL 1564)</name>
    <dbReference type="NCBI Taxonomy" id="763665"/>
    <lineage>
        <taxon>Eukaryota</taxon>
        <taxon>Fungi</taxon>
        <taxon>Fungi incertae sedis</taxon>
        <taxon>Zoopagomycota</taxon>
        <taxon>Kickxellomycotina</taxon>
        <taxon>Kickxellomycetes</taxon>
        <taxon>Kickxellales</taxon>
        <taxon>Kickxellaceae</taxon>
        <taxon>Coemansia</taxon>
    </lineage>
</organism>
<gene>
    <name evidence="7" type="ORF">COEREDRAFT_83279</name>
</gene>